<dbReference type="RefSeq" id="WP_114546129.1">
    <property type="nucleotide sequence ID" value="NZ_PPTT01000011.1"/>
</dbReference>
<feature type="compositionally biased region" description="Gly residues" evidence="1">
    <location>
        <begin position="1734"/>
        <end position="1743"/>
    </location>
</feature>
<feature type="transmembrane region" description="Helical" evidence="2">
    <location>
        <begin position="1764"/>
        <end position="1785"/>
    </location>
</feature>
<evidence type="ECO:0000256" key="1">
    <source>
        <dbReference type="SAM" id="MobiDB-lite"/>
    </source>
</evidence>
<protein>
    <recommendedName>
        <fullName evidence="9">MBG domain-containing protein</fullName>
    </recommendedName>
</protein>
<evidence type="ECO:0000256" key="2">
    <source>
        <dbReference type="SAM" id="Phobius"/>
    </source>
</evidence>
<dbReference type="Pfam" id="PF07581">
    <property type="entry name" value="Glug"/>
    <property type="match status" value="1"/>
</dbReference>
<name>A0A3N0J1R0_9ACTN</name>
<keyword evidence="7" id="KW-1185">Reference proteome</keyword>
<evidence type="ECO:0000313" key="7">
    <source>
        <dbReference type="Proteomes" id="UP000253817"/>
    </source>
</evidence>
<dbReference type="OrthoDB" id="3177951at2"/>
<evidence type="ECO:0008006" key="9">
    <source>
        <dbReference type="Google" id="ProtNLM"/>
    </source>
</evidence>
<dbReference type="Proteomes" id="UP000270112">
    <property type="component" value="Unassembled WGS sequence"/>
</dbReference>
<keyword evidence="2" id="KW-0472">Membrane</keyword>
<reference evidence="5 7" key="1">
    <citation type="journal article" date="2018" name="Elife">
        <title>Discovery and characterization of a prevalent human gut bacterial enzyme sufficient for the inactivation of a family of plant toxins.</title>
        <authorList>
            <person name="Koppel N."/>
            <person name="Bisanz J.E."/>
            <person name="Pandelia M.E."/>
            <person name="Turnbaugh P.J."/>
            <person name="Balskus E.P."/>
        </authorList>
    </citation>
    <scope>NUCLEOTIDE SEQUENCE [LARGE SCALE GENOMIC DNA]</scope>
    <source>
        <strain evidence="5 7">DSM 16107</strain>
    </source>
</reference>
<dbReference type="EMBL" id="QICC01000003">
    <property type="protein sequence ID" value="RNM43125.1"/>
    <property type="molecule type" value="Genomic_DNA"/>
</dbReference>
<reference evidence="6" key="3">
    <citation type="journal article" date="2019" name="Microbiol. Resour. Announc.">
        <title>Draft Genome Sequences of Type Strains of Gordonibacter faecihominis, Paraeggerthella hongkongensis, Parvibacter caecicola,Slackia equolifaciens, Slackia faecicanis, and Slackia isoflavoniconvertens.</title>
        <authorList>
            <person name="Danylec N."/>
            <person name="Stoll D.A."/>
            <person name="Dotsch A."/>
            <person name="Huch M."/>
        </authorList>
    </citation>
    <scope>NUCLEOTIDE SEQUENCE</scope>
    <source>
        <strain evidence="6">DSM 16107</strain>
    </source>
</reference>
<accession>A0A3N0J1R0</accession>
<keyword evidence="2" id="KW-1133">Transmembrane helix</keyword>
<keyword evidence="2" id="KW-0812">Transmembrane</keyword>
<reference evidence="8" key="2">
    <citation type="submission" date="2018-05" db="EMBL/GenBank/DDBJ databases">
        <title>Genome Sequencing of selected type strains of the family Eggerthellaceae.</title>
        <authorList>
            <person name="Danylec N."/>
            <person name="Stoll D.A."/>
            <person name="Doetsch A."/>
            <person name="Huch M."/>
        </authorList>
    </citation>
    <scope>NUCLEOTIDE SEQUENCE [LARGE SCALE GENOMIC DNA]</scope>
    <source>
        <strain evidence="8">DSM 16107</strain>
    </source>
</reference>
<evidence type="ECO:0000259" key="3">
    <source>
        <dbReference type="Pfam" id="PF07581"/>
    </source>
</evidence>
<evidence type="ECO:0000313" key="5">
    <source>
        <dbReference type="EMBL" id="RDB69104.1"/>
    </source>
</evidence>
<dbReference type="Pfam" id="PF18657">
    <property type="entry name" value="YDG"/>
    <property type="match status" value="1"/>
</dbReference>
<evidence type="ECO:0000313" key="6">
    <source>
        <dbReference type="EMBL" id="RNM43125.1"/>
    </source>
</evidence>
<feature type="compositionally biased region" description="Pro residues" evidence="1">
    <location>
        <begin position="1036"/>
        <end position="1050"/>
    </location>
</feature>
<feature type="domain" description="YDG" evidence="4">
    <location>
        <begin position="1187"/>
        <end position="1266"/>
    </location>
</feature>
<gene>
    <name evidence="5" type="ORF">C1876_07655</name>
    <name evidence="6" type="ORF">DMP09_01365</name>
</gene>
<proteinExistence type="predicted"/>
<dbReference type="Gene3D" id="2.160.20.110">
    <property type="match status" value="3"/>
</dbReference>
<evidence type="ECO:0000259" key="4">
    <source>
        <dbReference type="Pfam" id="PF18657"/>
    </source>
</evidence>
<feature type="compositionally biased region" description="Low complexity" evidence="1">
    <location>
        <begin position="1744"/>
        <end position="1756"/>
    </location>
</feature>
<sequence>MVNGATIKNLTIKDSLVTSSDGYVGAFAATSDNSKFENCTNEATIDGTKIVGGIVGNPKSTEFLDCTNNGNVTGGNQVGGIAGFSSYDCIFTRCVNNGTITSLGNDGKAGGIIGQSDHDAFVNCYNTGEFVGAVYGGGIAGTLNTLNSSVPSTGLFNYQEATGSYSKGGLTGFSYLYYTFRGVYYHIDKLASGATNQSMIAPKQKPLEAFQNGEVAYLLNTDDGKAANSGTWSQGADHPVFADSSTFLATQRITFTDVDGTFKYAYTRADGSVVAPAFNNVVSWRDAAGNAVDLAGPFTADTTVFAVAKPPFEGAGTDDAPYRIETAEQLSALSQYTADSNAKFANKCWKLMDDIAFDSTQTDNFAAIGTSTAPFTGTFDGNGHTISGINTTGSAALFGETGSAAIKNLVLTDTVVNNASEGAVGAFAGKANGTTFEGCTSSGTVGGNANAGGFVGNAQNSSFTDCTNTGAVTGANGGFDSVGGIAGRSTGSTFSRCVNTGSLTAIGKDGSAGGISGVTGTSGDTGAFTACYNTGTITGTSVGGGIAATLNGTYDLNDLFNLEEVSTSPDIQGGIIGLIYDSATVRGDGYYHVDRTAAGKGLGNSLANGQKTLDAFASGEVAWLLNTKGGTEPSSATWCQDATHPDFAGDGAIATCRISFKTVDGSKLSPVFTRADGTIDLPALDHTDSWRHEDGTTAASGDVYAQDETLTAIGPFPFEGAGTAEDPYKIGTPEQLALLSKYTAERNDLFLDKSWELISDIAFDPSQSNNFTAIGTFANTGDNDRDQPFSGSFEGNGHTIKGLAINQYDSADSIAQGLFASIENARISNVIVEGCTIEGTYLAGGIAGQAKNSTITACTSKDNRISTKEQSGGSVPLDGAGGIVGYLADGTSKSAKSVGTAVSNCFNDSSVIANLSPGGIVGELESHGGTVANCFNNTTDIRVYDTSAPRETGAIIGWNKWEDGCSNNFFLEAANLSGGYNPSGPAPSTGTTSATEAQIENGEVAYLLQKANSEYVWGQKLNSEGKTTPWLYAKPQTPPDPGNPDPTPPLAPEQVFQVTFVKPNNDVVAVLYTNNKGDALVPPALPRKYRAWNVTDFGNVTSDLTVTALENALTAAAFEAMPAVPYNGTAQEPALTAADPTLTADDFTVAYERNKDVGTAKATATATEHGNFTGSVTLEFAIERQALTPQLAGVVAPKAYDGKTNVETPALAFDGLAAGESLACGTDYEETAAFDDAEVGTGKAVTVAVKLLDTAVTRNYALASDTLSATGDIVKAVPAVASWPSASVVYGQQLKDAALDGGEGSLPGSFAWEDETVVPDGANLTHTMLFQPDDADHYAAVPGPIEVELRNATPQFTELASSIEYGQTLKDAALAGTGTNPHNGVVVSGTWSWQDDGTRPAQTGSYSAAFAPISDEDGKTHYDPVIANVTVQVNETTPVIAIDLPTVQIRGQKVTVHATAKNPHDSAFADRLPQEVALSYRIGDGAEIPFDGAFTIPADAAPNTEITVTAATEAVPGAYRAASQTAVLRVTDKNVIDPSRLHLTQDNLTYGSTPNPSYRFDGSSSGNAAWTVLYSADGGATFASDAPRNAGSYLVKAVYEDDTNQGEITTGFKIEPRDLVIGVVLSKTSLNVGEALPTAALSYEGLLENEQLTPDQETVFAGFPADSAKAGTYTVRWANRDEMLQAIEALDGAANYRISVTDTAAFSIKETNGGGIPDPKPLPPLKPGDAGTSGAPGGAGTPGDAGSPSAAGSASTKTGDSTAVFAWIALLAASAGVMIAAAVRLRKQPR</sequence>
<dbReference type="InterPro" id="IPR011493">
    <property type="entry name" value="GLUG"/>
</dbReference>
<feature type="domain" description="GLUG" evidence="3">
    <location>
        <begin position="447"/>
        <end position="473"/>
    </location>
</feature>
<evidence type="ECO:0000313" key="8">
    <source>
        <dbReference type="Proteomes" id="UP000270112"/>
    </source>
</evidence>
<organism evidence="6 8">
    <name type="scientific">Eggerthella sinensis</name>
    <dbReference type="NCBI Taxonomy" id="242230"/>
    <lineage>
        <taxon>Bacteria</taxon>
        <taxon>Bacillati</taxon>
        <taxon>Actinomycetota</taxon>
        <taxon>Coriobacteriia</taxon>
        <taxon>Eggerthellales</taxon>
        <taxon>Eggerthellaceae</taxon>
        <taxon>Eggerthella</taxon>
    </lineage>
</organism>
<dbReference type="EMBL" id="PPTT01000011">
    <property type="protein sequence ID" value="RDB69104.1"/>
    <property type="molecule type" value="Genomic_DNA"/>
</dbReference>
<feature type="region of interest" description="Disordered" evidence="1">
    <location>
        <begin position="1710"/>
        <end position="1756"/>
    </location>
</feature>
<feature type="region of interest" description="Disordered" evidence="1">
    <location>
        <begin position="1028"/>
        <end position="1050"/>
    </location>
</feature>
<dbReference type="InterPro" id="IPR041248">
    <property type="entry name" value="YDG"/>
</dbReference>
<dbReference type="Proteomes" id="UP000253817">
    <property type="component" value="Unassembled WGS sequence"/>
</dbReference>
<comment type="caution">
    <text evidence="6">The sequence shown here is derived from an EMBL/GenBank/DDBJ whole genome shotgun (WGS) entry which is preliminary data.</text>
</comment>